<evidence type="ECO:0000259" key="2">
    <source>
        <dbReference type="PROSITE" id="PS51898"/>
    </source>
</evidence>
<dbReference type="GO" id="GO:0006310">
    <property type="term" value="P:DNA recombination"/>
    <property type="evidence" value="ECO:0007669"/>
    <property type="project" value="UniProtKB-KW"/>
</dbReference>
<dbReference type="OrthoDB" id="9788852at2"/>
<sequence length="184" mass="21028">MAKEKNVQPLRTKAEIEDFRWALSKYARARDLFLFNLGINVGLRVSDLVPLKVDDVRGKTHLVITEQKTKKTKRFLIPRATRELIESYTRDMSPSAWLFPSQKGNGSISTTQAYRVLQKAAEALGREDIGTHTMRKTFGYHHYKQHKDVAVLQQLFNHSAPSITMQYIGVTEDEVDATMEGFSL</sequence>
<dbReference type="RefSeq" id="WP_109307393.1">
    <property type="nucleotide sequence ID" value="NZ_BJUF01000064.1"/>
</dbReference>
<protein>
    <submittedName>
        <fullName evidence="3">Site-specific integrase</fullName>
    </submittedName>
</protein>
<dbReference type="EMBL" id="QFVR01000034">
    <property type="protein sequence ID" value="PWI23545.1"/>
    <property type="molecule type" value="Genomic_DNA"/>
</dbReference>
<proteinExistence type="predicted"/>
<keyword evidence="4" id="KW-1185">Reference proteome</keyword>
<dbReference type="Pfam" id="PF00589">
    <property type="entry name" value="Phage_integrase"/>
    <property type="match status" value="1"/>
</dbReference>
<dbReference type="PROSITE" id="PS51898">
    <property type="entry name" value="TYR_RECOMBINASE"/>
    <property type="match status" value="1"/>
</dbReference>
<dbReference type="AlphaFoldDB" id="A0A2U3AG92"/>
<organism evidence="3 4">
    <name type="scientific">Kurthia sibirica</name>
    <dbReference type="NCBI Taxonomy" id="202750"/>
    <lineage>
        <taxon>Bacteria</taxon>
        <taxon>Bacillati</taxon>
        <taxon>Bacillota</taxon>
        <taxon>Bacilli</taxon>
        <taxon>Bacillales</taxon>
        <taxon>Caryophanaceae</taxon>
        <taxon>Kurthia</taxon>
    </lineage>
</organism>
<gene>
    <name evidence="3" type="ORF">DEX24_16030</name>
</gene>
<dbReference type="PANTHER" id="PTHR30349:SF82">
    <property type="entry name" value="INTEGRASE_RECOMBINASE YOEC-RELATED"/>
    <property type="match status" value="1"/>
</dbReference>
<dbReference type="InterPro" id="IPR011010">
    <property type="entry name" value="DNA_brk_join_enz"/>
</dbReference>
<comment type="caution">
    <text evidence="3">The sequence shown here is derived from an EMBL/GenBank/DDBJ whole genome shotgun (WGS) entry which is preliminary data.</text>
</comment>
<keyword evidence="1" id="KW-0233">DNA recombination</keyword>
<dbReference type="CDD" id="cd01192">
    <property type="entry name" value="INT_C_like_3"/>
    <property type="match status" value="1"/>
</dbReference>
<dbReference type="InterPro" id="IPR013762">
    <property type="entry name" value="Integrase-like_cat_sf"/>
</dbReference>
<dbReference type="InterPro" id="IPR050090">
    <property type="entry name" value="Tyrosine_recombinase_XerCD"/>
</dbReference>
<evidence type="ECO:0000313" key="3">
    <source>
        <dbReference type="EMBL" id="PWI23545.1"/>
    </source>
</evidence>
<dbReference type="Gene3D" id="1.10.443.10">
    <property type="entry name" value="Intergrase catalytic core"/>
    <property type="match status" value="1"/>
</dbReference>
<feature type="domain" description="Tyr recombinase" evidence="2">
    <location>
        <begin position="5"/>
        <end position="180"/>
    </location>
</feature>
<dbReference type="GO" id="GO:0003677">
    <property type="term" value="F:DNA binding"/>
    <property type="evidence" value="ECO:0007669"/>
    <property type="project" value="InterPro"/>
</dbReference>
<evidence type="ECO:0000256" key="1">
    <source>
        <dbReference type="ARBA" id="ARBA00023172"/>
    </source>
</evidence>
<accession>A0A2U3AG92</accession>
<dbReference type="InterPro" id="IPR002104">
    <property type="entry name" value="Integrase_catalytic"/>
</dbReference>
<evidence type="ECO:0000313" key="4">
    <source>
        <dbReference type="Proteomes" id="UP000245938"/>
    </source>
</evidence>
<name>A0A2U3AG92_9BACL</name>
<dbReference type="GO" id="GO:0015074">
    <property type="term" value="P:DNA integration"/>
    <property type="evidence" value="ECO:0007669"/>
    <property type="project" value="InterPro"/>
</dbReference>
<reference evidence="3 4" key="1">
    <citation type="submission" date="2018-05" db="EMBL/GenBank/DDBJ databases">
        <title>Kurthia sibirica genome sequence.</title>
        <authorList>
            <person name="Maclea K.S."/>
            <person name="Goen A.E."/>
        </authorList>
    </citation>
    <scope>NUCLEOTIDE SEQUENCE [LARGE SCALE GENOMIC DNA]</scope>
    <source>
        <strain evidence="3 4">ATCC 49154</strain>
    </source>
</reference>
<dbReference type="PANTHER" id="PTHR30349">
    <property type="entry name" value="PHAGE INTEGRASE-RELATED"/>
    <property type="match status" value="1"/>
</dbReference>
<dbReference type="Proteomes" id="UP000245938">
    <property type="component" value="Unassembled WGS sequence"/>
</dbReference>
<dbReference type="SUPFAM" id="SSF56349">
    <property type="entry name" value="DNA breaking-rejoining enzymes"/>
    <property type="match status" value="1"/>
</dbReference>